<proteinExistence type="predicted"/>
<dbReference type="Pfam" id="PF07729">
    <property type="entry name" value="FCD"/>
    <property type="match status" value="1"/>
</dbReference>
<name>A0ABX7FFU0_9RHOB</name>
<evidence type="ECO:0000259" key="5">
    <source>
        <dbReference type="PROSITE" id="PS50949"/>
    </source>
</evidence>
<dbReference type="InterPro" id="IPR000524">
    <property type="entry name" value="Tscrpt_reg_HTH_GntR"/>
</dbReference>
<evidence type="ECO:0000313" key="7">
    <source>
        <dbReference type="Proteomes" id="UP000596387"/>
    </source>
</evidence>
<keyword evidence="1" id="KW-0805">Transcription regulation</keyword>
<dbReference type="EMBL" id="CP047169">
    <property type="protein sequence ID" value="QRF68924.1"/>
    <property type="molecule type" value="Genomic_DNA"/>
</dbReference>
<dbReference type="PANTHER" id="PTHR43537">
    <property type="entry name" value="TRANSCRIPTIONAL REGULATOR, GNTR FAMILY"/>
    <property type="match status" value="1"/>
</dbReference>
<feature type="region of interest" description="Disordered" evidence="4">
    <location>
        <begin position="261"/>
        <end position="282"/>
    </location>
</feature>
<keyword evidence="7" id="KW-1185">Reference proteome</keyword>
<accession>A0ABX7FFU0</accession>
<sequence>MTTPSGGACDWLATTPELCLDRFWIVCIPCLYTSLEDNVTPASSISNEIIGAILSQRLTPSIRLGETELATLFGCSRTVVREALVDLSARGIVTVKPRKGWFLTEVDLHKAREIYLAREILETGLLRYLNRKPEALVPTALDEIGRHLESQADALSGSDVARRSYLLGDFHVCVANSLGNPTLAGYLRDMTVLTTLFLMRHQSPSDAEQSYREHVAVYDAMVRGDFDVAGDAMRHHLSTWERKVKLEDDVEPVSPLRAALTPRVSDAAGAGNEALGTKGKSR</sequence>
<protein>
    <submittedName>
        <fullName evidence="6">FCD domain-containing protein</fullName>
    </submittedName>
</protein>
<keyword evidence="3" id="KW-0804">Transcription</keyword>
<dbReference type="Gene3D" id="1.20.120.530">
    <property type="entry name" value="GntR ligand-binding domain-like"/>
    <property type="match status" value="1"/>
</dbReference>
<dbReference type="Proteomes" id="UP000596387">
    <property type="component" value="Plasmid p-SCP3"/>
</dbReference>
<dbReference type="InterPro" id="IPR008920">
    <property type="entry name" value="TF_FadR/GntR_C"/>
</dbReference>
<evidence type="ECO:0000256" key="3">
    <source>
        <dbReference type="ARBA" id="ARBA00023163"/>
    </source>
</evidence>
<dbReference type="PROSITE" id="PS50949">
    <property type="entry name" value="HTH_GNTR"/>
    <property type="match status" value="1"/>
</dbReference>
<dbReference type="SUPFAM" id="SSF48008">
    <property type="entry name" value="GntR ligand-binding domain-like"/>
    <property type="match status" value="1"/>
</dbReference>
<dbReference type="CDD" id="cd07377">
    <property type="entry name" value="WHTH_GntR"/>
    <property type="match status" value="1"/>
</dbReference>
<dbReference type="InterPro" id="IPR036388">
    <property type="entry name" value="WH-like_DNA-bd_sf"/>
</dbReference>
<dbReference type="InterPro" id="IPR011711">
    <property type="entry name" value="GntR_C"/>
</dbReference>
<gene>
    <name evidence="6" type="ORF">GQA70_21390</name>
</gene>
<dbReference type="PANTHER" id="PTHR43537:SF53">
    <property type="entry name" value="HTH-TYPE TRANSCRIPTIONAL REPRESSOR NANR"/>
    <property type="match status" value="1"/>
</dbReference>
<evidence type="ECO:0000256" key="4">
    <source>
        <dbReference type="SAM" id="MobiDB-lite"/>
    </source>
</evidence>
<reference evidence="6 7" key="1">
    <citation type="submission" date="2019-12" db="EMBL/GenBank/DDBJ databases">
        <title>Complete Genome Sequence of a Quorum-Sensing Bacterium,Rhodobacteraceae bacterium C31, Isolated from a marine microalgae symbiotic bacteria.</title>
        <authorList>
            <person name="Zhang Y."/>
        </authorList>
    </citation>
    <scope>NUCLEOTIDE SEQUENCE [LARGE SCALE GENOMIC DNA]</scope>
    <source>
        <strain evidence="6 7">C31</strain>
        <plasmid evidence="6 7">p-SCP3</plasmid>
    </source>
</reference>
<evidence type="ECO:0000256" key="2">
    <source>
        <dbReference type="ARBA" id="ARBA00023125"/>
    </source>
</evidence>
<evidence type="ECO:0000256" key="1">
    <source>
        <dbReference type="ARBA" id="ARBA00023015"/>
    </source>
</evidence>
<dbReference type="InterPro" id="IPR036390">
    <property type="entry name" value="WH_DNA-bd_sf"/>
</dbReference>
<keyword evidence="2" id="KW-0238">DNA-binding</keyword>
<feature type="domain" description="HTH gntR-type" evidence="5">
    <location>
        <begin position="39"/>
        <end position="106"/>
    </location>
</feature>
<evidence type="ECO:0000313" key="6">
    <source>
        <dbReference type="EMBL" id="QRF68924.1"/>
    </source>
</evidence>
<dbReference type="Pfam" id="PF00392">
    <property type="entry name" value="GntR"/>
    <property type="match status" value="1"/>
</dbReference>
<dbReference type="Gene3D" id="1.10.10.10">
    <property type="entry name" value="Winged helix-like DNA-binding domain superfamily/Winged helix DNA-binding domain"/>
    <property type="match status" value="1"/>
</dbReference>
<geneLocation type="plasmid" evidence="6 7">
    <name>p-SCP3</name>
</geneLocation>
<dbReference type="SMART" id="SM00345">
    <property type="entry name" value="HTH_GNTR"/>
    <property type="match status" value="1"/>
</dbReference>
<organism evidence="6 7">
    <name type="scientific">Ponticoccus alexandrii</name>
    <dbReference type="NCBI Taxonomy" id="1943633"/>
    <lineage>
        <taxon>Bacteria</taxon>
        <taxon>Pseudomonadati</taxon>
        <taxon>Pseudomonadota</taxon>
        <taxon>Alphaproteobacteria</taxon>
        <taxon>Rhodobacterales</taxon>
        <taxon>Roseobacteraceae</taxon>
        <taxon>Ponticoccus</taxon>
    </lineage>
</organism>
<dbReference type="SUPFAM" id="SSF46785">
    <property type="entry name" value="Winged helix' DNA-binding domain"/>
    <property type="match status" value="1"/>
</dbReference>
<dbReference type="SMART" id="SM00895">
    <property type="entry name" value="FCD"/>
    <property type="match status" value="1"/>
</dbReference>
<dbReference type="PRINTS" id="PR00035">
    <property type="entry name" value="HTHGNTR"/>
</dbReference>
<keyword evidence="6" id="KW-0614">Plasmid</keyword>